<dbReference type="EC" id="3.6.5.3" evidence="12"/>
<dbReference type="InterPro" id="IPR027417">
    <property type="entry name" value="P-loop_NTPase"/>
</dbReference>
<dbReference type="GO" id="GO:0005829">
    <property type="term" value="C:cytosol"/>
    <property type="evidence" value="ECO:0007669"/>
    <property type="project" value="TreeGrafter"/>
</dbReference>
<dbReference type="InterPro" id="IPR004541">
    <property type="entry name" value="Transl_elong_EFTu/EF1A_bac/org"/>
</dbReference>
<comment type="subunit">
    <text evidence="10">Monomer. Heterotetramer composed of two EF-Ts.EF-Tu dimer complexes.</text>
</comment>
<dbReference type="InterPro" id="IPR005225">
    <property type="entry name" value="Small_GTP-bd"/>
</dbReference>
<dbReference type="InterPro" id="IPR033720">
    <property type="entry name" value="EFTU_2"/>
</dbReference>
<reference evidence="14 15" key="1">
    <citation type="journal article" date="2015" name="Stand. Genomic Sci.">
        <title>Genomic Encyclopedia of Bacterial and Archaeal Type Strains, Phase III: the genomes of soil and plant-associated and newly described type strains.</title>
        <authorList>
            <person name="Whitman W.B."/>
            <person name="Woyke T."/>
            <person name="Klenk H.P."/>
            <person name="Zhou Y."/>
            <person name="Lilburn T.G."/>
            <person name="Beck B.J."/>
            <person name="De Vos P."/>
            <person name="Vandamme P."/>
            <person name="Eisen J.A."/>
            <person name="Garrity G."/>
            <person name="Hugenholtz P."/>
            <person name="Kyrpides N.C."/>
        </authorList>
    </citation>
    <scope>NUCLEOTIDE SEQUENCE [LARGE SCALE GENOMIC DNA]</scope>
    <source>
        <strain evidence="14 15">CGMCC 1.7271</strain>
    </source>
</reference>
<evidence type="ECO:0000256" key="11">
    <source>
        <dbReference type="ARBA" id="ARBA00064283"/>
    </source>
</evidence>
<sequence length="395" mass="43058">MSKETFKREKPHVNVGTIGHVDHGKTTLTAAITDILSKKGLAQAKKYDEIDGAPEEKERGITINTAHVEYQTANRHYAHVDCPGHADYVKNMITGAAQMDGAILVVAATDGPMPQTKEHILLARQVGVPKIVVFMNKVDLVEDAELLELVEMEIRDLLSSYGFDGDNTPIIQGSATGALAGEAKWVAKVEELMEAVDTYIPLPPRPVDMPFLMSVEDVFSITGRGTVATGRIERGIIKVGEAVEIVGLMEAPMSSTVTGVEMFKKLLDQGQAGDNAGLLLRGIEKKDIRRGMVICAPKSITPHTEFKGEVYVLSKEEGGRHTPFFQKYRPQFYFRTTDVTGEVELPAGTEMVMPGDNTNLTVKLIQPIAMEKGLKFAIREGGRTVGAGQVTEILK</sequence>
<dbReference type="NCBIfam" id="NF009372">
    <property type="entry name" value="PRK12735.1"/>
    <property type="match status" value="1"/>
</dbReference>
<comment type="caution">
    <text evidence="14">The sequence shown here is derived from an EMBL/GenBank/DDBJ whole genome shotgun (WGS) entry which is preliminary data.</text>
</comment>
<evidence type="ECO:0000256" key="12">
    <source>
        <dbReference type="HAMAP-Rule" id="MF_00118"/>
    </source>
</evidence>
<dbReference type="GO" id="GO:0003924">
    <property type="term" value="F:GTPase activity"/>
    <property type="evidence" value="ECO:0007669"/>
    <property type="project" value="UniProtKB-UniRule"/>
</dbReference>
<keyword evidence="2 12" id="KW-0963">Cytoplasm</keyword>
<dbReference type="GO" id="GO:0005525">
    <property type="term" value="F:GTP binding"/>
    <property type="evidence" value="ECO:0007669"/>
    <property type="project" value="UniProtKB-UniRule"/>
</dbReference>
<comment type="subunit">
    <text evidence="11">(Microbial infection) Upon infection by bacteriophage Qbeta, part of the viral RNA-dependent RNA polymerase complex, the other subunits are the viral replicase catalytic subunit (AC P14647), host ribosomal protein S1 and EF-Ts.</text>
</comment>
<dbReference type="GO" id="GO:0003746">
    <property type="term" value="F:translation elongation factor activity"/>
    <property type="evidence" value="ECO:0007669"/>
    <property type="project" value="UniProtKB-UniRule"/>
</dbReference>
<feature type="binding site" evidence="12">
    <location>
        <position position="26"/>
    </location>
    <ligand>
        <name>Mg(2+)</name>
        <dbReference type="ChEBI" id="CHEBI:18420"/>
    </ligand>
</feature>
<evidence type="ECO:0000256" key="5">
    <source>
        <dbReference type="ARBA" id="ARBA00022801"/>
    </source>
</evidence>
<comment type="similarity">
    <text evidence="1 12">Belongs to the TRAFAC class translation factor GTPase superfamily. Classic translation factor GTPase family. EF-Tu/EF-1A subfamily.</text>
</comment>
<dbReference type="PRINTS" id="PR00315">
    <property type="entry name" value="ELONGATNFCT"/>
</dbReference>
<dbReference type="HAMAP" id="MF_00118_B">
    <property type="entry name" value="EF_Tu_B"/>
    <property type="match status" value="1"/>
</dbReference>
<evidence type="ECO:0000256" key="8">
    <source>
        <dbReference type="ARBA" id="ARBA00029554"/>
    </source>
</evidence>
<dbReference type="NCBIfam" id="TIGR00485">
    <property type="entry name" value="EF-Tu"/>
    <property type="match status" value="1"/>
</dbReference>
<dbReference type="InterPro" id="IPR050055">
    <property type="entry name" value="EF-Tu_GTPase"/>
</dbReference>
<evidence type="ECO:0000256" key="9">
    <source>
        <dbReference type="ARBA" id="ARBA00058140"/>
    </source>
</evidence>
<dbReference type="Gene3D" id="2.40.30.10">
    <property type="entry name" value="Translation factors"/>
    <property type="match status" value="2"/>
</dbReference>
<evidence type="ECO:0000313" key="15">
    <source>
        <dbReference type="Proteomes" id="UP000316167"/>
    </source>
</evidence>
<dbReference type="PROSITE" id="PS00301">
    <property type="entry name" value="G_TR_1"/>
    <property type="match status" value="1"/>
</dbReference>
<name>A0A562SCT9_9BACT</name>
<accession>A0A562SCT9</accession>
<protein>
    <recommendedName>
        <fullName evidence="8 12">Elongation factor Tu</fullName>
        <shortName evidence="12">EF-Tu</shortName>
        <ecNumber evidence="12">3.6.5.3</ecNumber>
    </recommendedName>
</protein>
<comment type="subcellular location">
    <subcellularLocation>
        <location evidence="12">Cytoplasm</location>
    </subcellularLocation>
</comment>
<dbReference type="GO" id="GO:0000287">
    <property type="term" value="F:magnesium ion binding"/>
    <property type="evidence" value="ECO:0007669"/>
    <property type="project" value="UniProtKB-UniRule"/>
</dbReference>
<dbReference type="NCBIfam" id="NF000766">
    <property type="entry name" value="PRK00049.1"/>
    <property type="match status" value="1"/>
</dbReference>
<dbReference type="Gene3D" id="3.40.50.300">
    <property type="entry name" value="P-loop containing nucleotide triphosphate hydrolases"/>
    <property type="match status" value="1"/>
</dbReference>
<dbReference type="SUPFAM" id="SSF50465">
    <property type="entry name" value="EF-Tu/eEF-1alpha/eIF2-gamma C-terminal domain"/>
    <property type="match status" value="1"/>
</dbReference>
<evidence type="ECO:0000256" key="7">
    <source>
        <dbReference type="ARBA" id="ARBA00023134"/>
    </source>
</evidence>
<dbReference type="InterPro" id="IPR004161">
    <property type="entry name" value="EFTu-like_2"/>
</dbReference>
<dbReference type="SUPFAM" id="SSF50447">
    <property type="entry name" value="Translation proteins"/>
    <property type="match status" value="1"/>
</dbReference>
<dbReference type="RefSeq" id="WP_144887863.1">
    <property type="nucleotide sequence ID" value="NZ_VLLE01000006.1"/>
</dbReference>
<evidence type="ECO:0000259" key="13">
    <source>
        <dbReference type="PROSITE" id="PS51722"/>
    </source>
</evidence>
<keyword evidence="15" id="KW-1185">Reference proteome</keyword>
<dbReference type="PANTHER" id="PTHR43721">
    <property type="entry name" value="ELONGATION FACTOR TU-RELATED"/>
    <property type="match status" value="1"/>
</dbReference>
<dbReference type="CDD" id="cd03707">
    <property type="entry name" value="EFTU_III"/>
    <property type="match status" value="1"/>
</dbReference>
<keyword evidence="7 12" id="KW-0342">GTP-binding</keyword>
<dbReference type="PANTHER" id="PTHR43721:SF22">
    <property type="entry name" value="ELONGATION FACTOR TU, MITOCHONDRIAL"/>
    <property type="match status" value="1"/>
</dbReference>
<dbReference type="Proteomes" id="UP000316167">
    <property type="component" value="Unassembled WGS sequence"/>
</dbReference>
<keyword evidence="6 12" id="KW-0648">Protein biosynthesis</keyword>
<keyword evidence="3 12" id="KW-0547">Nucleotide-binding</keyword>
<dbReference type="CDD" id="cd01884">
    <property type="entry name" value="EF_Tu"/>
    <property type="match status" value="1"/>
</dbReference>
<feature type="domain" description="Tr-type G" evidence="13">
    <location>
        <begin position="10"/>
        <end position="205"/>
    </location>
</feature>
<keyword evidence="12" id="KW-0479">Metal-binding</keyword>
<dbReference type="Pfam" id="PF03143">
    <property type="entry name" value="GTP_EFTU_D3"/>
    <property type="match status" value="1"/>
</dbReference>
<dbReference type="InterPro" id="IPR041709">
    <property type="entry name" value="EF-Tu_GTP-bd"/>
</dbReference>
<evidence type="ECO:0000313" key="14">
    <source>
        <dbReference type="EMBL" id="TWI79078.1"/>
    </source>
</evidence>
<dbReference type="InterPro" id="IPR031157">
    <property type="entry name" value="G_TR_CS"/>
</dbReference>
<dbReference type="PROSITE" id="PS51722">
    <property type="entry name" value="G_TR_2"/>
    <property type="match status" value="1"/>
</dbReference>
<dbReference type="Pfam" id="PF00009">
    <property type="entry name" value="GTP_EFTU"/>
    <property type="match status" value="1"/>
</dbReference>
<dbReference type="CDD" id="cd03697">
    <property type="entry name" value="EFTU_II"/>
    <property type="match status" value="1"/>
</dbReference>
<dbReference type="Pfam" id="PF03144">
    <property type="entry name" value="GTP_EFTU_D2"/>
    <property type="match status" value="1"/>
</dbReference>
<feature type="binding site" evidence="12">
    <location>
        <begin position="81"/>
        <end position="85"/>
    </location>
    <ligand>
        <name>GTP</name>
        <dbReference type="ChEBI" id="CHEBI:37565"/>
    </ligand>
</feature>
<feature type="binding site" evidence="12">
    <location>
        <begin position="19"/>
        <end position="26"/>
    </location>
    <ligand>
        <name>GTP</name>
        <dbReference type="ChEBI" id="CHEBI:37565"/>
    </ligand>
</feature>
<dbReference type="InterPro" id="IPR000795">
    <property type="entry name" value="T_Tr_GTP-bd_dom"/>
</dbReference>
<dbReference type="FunFam" id="3.40.50.300:FF:000003">
    <property type="entry name" value="Elongation factor Tu"/>
    <property type="match status" value="1"/>
</dbReference>
<evidence type="ECO:0000256" key="2">
    <source>
        <dbReference type="ARBA" id="ARBA00022490"/>
    </source>
</evidence>
<dbReference type="OrthoDB" id="9804504at2"/>
<organism evidence="14 15">
    <name type="scientific">Lacibacter cauensis</name>
    <dbReference type="NCBI Taxonomy" id="510947"/>
    <lineage>
        <taxon>Bacteria</taxon>
        <taxon>Pseudomonadati</taxon>
        <taxon>Bacteroidota</taxon>
        <taxon>Chitinophagia</taxon>
        <taxon>Chitinophagales</taxon>
        <taxon>Chitinophagaceae</taxon>
        <taxon>Lacibacter</taxon>
    </lineage>
</organism>
<comment type="catalytic activity">
    <reaction evidence="12">
        <text>GTP + H2O = GDP + phosphate + H(+)</text>
        <dbReference type="Rhea" id="RHEA:19669"/>
        <dbReference type="ChEBI" id="CHEBI:15377"/>
        <dbReference type="ChEBI" id="CHEBI:15378"/>
        <dbReference type="ChEBI" id="CHEBI:37565"/>
        <dbReference type="ChEBI" id="CHEBI:43474"/>
        <dbReference type="ChEBI" id="CHEBI:58189"/>
        <dbReference type="EC" id="3.6.5.3"/>
    </reaction>
</comment>
<dbReference type="InterPro" id="IPR009000">
    <property type="entry name" value="Transl_B-barrel_sf"/>
</dbReference>
<dbReference type="SUPFAM" id="SSF52540">
    <property type="entry name" value="P-loop containing nucleoside triphosphate hydrolases"/>
    <property type="match status" value="1"/>
</dbReference>
<dbReference type="InterPro" id="IPR004160">
    <property type="entry name" value="Transl_elong_EFTu/EF1A_C"/>
</dbReference>
<gene>
    <name evidence="12" type="primary">tuf</name>
    <name evidence="14" type="ORF">IQ13_3472</name>
</gene>
<proteinExistence type="inferred from homology"/>
<evidence type="ECO:0000256" key="6">
    <source>
        <dbReference type="ARBA" id="ARBA00022917"/>
    </source>
</evidence>
<dbReference type="EMBL" id="VLLE01000006">
    <property type="protein sequence ID" value="TWI79078.1"/>
    <property type="molecule type" value="Genomic_DNA"/>
</dbReference>
<evidence type="ECO:0000256" key="4">
    <source>
        <dbReference type="ARBA" id="ARBA00022768"/>
    </source>
</evidence>
<dbReference type="AlphaFoldDB" id="A0A562SCT9"/>
<dbReference type="NCBIfam" id="NF009373">
    <property type="entry name" value="PRK12736.1"/>
    <property type="match status" value="1"/>
</dbReference>
<keyword evidence="5 12" id="KW-0378">Hydrolase</keyword>
<dbReference type="InterPro" id="IPR009001">
    <property type="entry name" value="Transl_elong_EF1A/Init_IF2_C"/>
</dbReference>
<evidence type="ECO:0000256" key="1">
    <source>
        <dbReference type="ARBA" id="ARBA00007249"/>
    </source>
</evidence>
<dbReference type="FunFam" id="2.40.30.10:FF:000001">
    <property type="entry name" value="Elongation factor Tu"/>
    <property type="match status" value="1"/>
</dbReference>
<comment type="function">
    <text evidence="12">GTP hydrolase that promotes the GTP-dependent binding of aminoacyl-tRNA to the A-site of ribosomes during protein biosynthesis.</text>
</comment>
<evidence type="ECO:0000256" key="3">
    <source>
        <dbReference type="ARBA" id="ARBA00022741"/>
    </source>
</evidence>
<comment type="function">
    <text evidence="9">May play an important regulatory role in cell growth and in the bacterial response to nutrient deprivation.</text>
</comment>
<keyword evidence="4 12" id="KW-0251">Elongation factor</keyword>
<feature type="binding site" evidence="12">
    <location>
        <begin position="136"/>
        <end position="139"/>
    </location>
    <ligand>
        <name>GTP</name>
        <dbReference type="ChEBI" id="CHEBI:37565"/>
    </ligand>
</feature>
<keyword evidence="12" id="KW-0460">Magnesium</keyword>
<dbReference type="NCBIfam" id="TIGR00231">
    <property type="entry name" value="small_GTP"/>
    <property type="match status" value="1"/>
</dbReference>
<evidence type="ECO:0000256" key="10">
    <source>
        <dbReference type="ARBA" id="ARBA00063778"/>
    </source>
</evidence>